<dbReference type="EMBL" id="BAAALT010000105">
    <property type="protein sequence ID" value="GAA1810981.1"/>
    <property type="molecule type" value="Genomic_DNA"/>
</dbReference>
<name>A0ABP4YGR3_9ACTN</name>
<reference evidence="3" key="1">
    <citation type="journal article" date="2019" name="Int. J. Syst. Evol. Microbiol.">
        <title>The Global Catalogue of Microorganisms (GCM) 10K type strain sequencing project: providing services to taxonomists for standard genome sequencing and annotation.</title>
        <authorList>
            <consortium name="The Broad Institute Genomics Platform"/>
            <consortium name="The Broad Institute Genome Sequencing Center for Infectious Disease"/>
            <person name="Wu L."/>
            <person name="Ma J."/>
        </authorList>
    </citation>
    <scope>NUCLEOTIDE SEQUENCE [LARGE SCALE GENOMIC DNA]</scope>
    <source>
        <strain evidence="3">JCM 13250</strain>
    </source>
</reference>
<organism evidence="2 3">
    <name type="scientific">Luedemannella flava</name>
    <dbReference type="NCBI Taxonomy" id="349316"/>
    <lineage>
        <taxon>Bacteria</taxon>
        <taxon>Bacillati</taxon>
        <taxon>Actinomycetota</taxon>
        <taxon>Actinomycetes</taxon>
        <taxon>Micromonosporales</taxon>
        <taxon>Micromonosporaceae</taxon>
        <taxon>Luedemannella</taxon>
    </lineage>
</organism>
<evidence type="ECO:0000256" key="1">
    <source>
        <dbReference type="SAM" id="MobiDB-lite"/>
    </source>
</evidence>
<comment type="caution">
    <text evidence="2">The sequence shown here is derived from an EMBL/GenBank/DDBJ whole genome shotgun (WGS) entry which is preliminary data.</text>
</comment>
<protein>
    <submittedName>
        <fullName evidence="2">Uncharacterized protein</fullName>
    </submittedName>
</protein>
<feature type="region of interest" description="Disordered" evidence="1">
    <location>
        <begin position="1"/>
        <end position="32"/>
    </location>
</feature>
<accession>A0ABP4YGR3</accession>
<gene>
    <name evidence="2" type="ORF">GCM10009682_35700</name>
</gene>
<evidence type="ECO:0000313" key="2">
    <source>
        <dbReference type="EMBL" id="GAA1810981.1"/>
    </source>
</evidence>
<dbReference type="Proteomes" id="UP001500218">
    <property type="component" value="Unassembled WGS sequence"/>
</dbReference>
<proteinExistence type="predicted"/>
<keyword evidence="3" id="KW-1185">Reference proteome</keyword>
<dbReference type="RefSeq" id="WP_344132983.1">
    <property type="nucleotide sequence ID" value="NZ_BAAALT010000105.1"/>
</dbReference>
<sequence length="143" mass="15768">MHEHDASAATSPHHTTVRHTRRLTEAAGPIDQPTREALARVAQTCGPDTIDALATLLRRVRMAAPDRVAARPVVAFIRYGHTDGAQPLRGAAVTMCQAGRYDLYTVFFDEPAARWEGSNGRYDMTWASARAELTRRADEQAQP</sequence>
<evidence type="ECO:0000313" key="3">
    <source>
        <dbReference type="Proteomes" id="UP001500218"/>
    </source>
</evidence>